<gene>
    <name evidence="2" type="ORF">FOL47_010757</name>
</gene>
<dbReference type="SMART" id="SM00213">
    <property type="entry name" value="UBQ"/>
    <property type="match status" value="1"/>
</dbReference>
<dbReference type="EMBL" id="JAAPAO010000862">
    <property type="protein sequence ID" value="KAF4653003.1"/>
    <property type="molecule type" value="Genomic_DNA"/>
</dbReference>
<dbReference type="PROSITE" id="PS50053">
    <property type="entry name" value="UBIQUITIN_2"/>
    <property type="match status" value="1"/>
</dbReference>
<dbReference type="Proteomes" id="UP000591131">
    <property type="component" value="Unassembled WGS sequence"/>
</dbReference>
<protein>
    <recommendedName>
        <fullName evidence="1">Ubiquitin-like domain-containing protein</fullName>
    </recommendedName>
</protein>
<evidence type="ECO:0000313" key="3">
    <source>
        <dbReference type="Proteomes" id="UP000591131"/>
    </source>
</evidence>
<dbReference type="CDD" id="cd17039">
    <property type="entry name" value="Ubl_ubiquitin_like"/>
    <property type="match status" value="1"/>
</dbReference>
<proteinExistence type="predicted"/>
<dbReference type="InterPro" id="IPR000626">
    <property type="entry name" value="Ubiquitin-like_dom"/>
</dbReference>
<sequence length="161" mass="18286">MQIFASAIDKRPVVIDADKDELVAELKMDLADKTGLGTYDMRVTYNGRVLKDDDTLEECGLIDMSTVQVLLPMKGGHIPHPVKYFGPRRYGRYVYGMNRPPVLKQVKDWVDWTGWNSLLGGMSFQVCFGLMLVSGVYLNNYRATNTLYYTNKPDNQDILGH</sequence>
<accession>A0A7J6L087</accession>
<evidence type="ECO:0000259" key="1">
    <source>
        <dbReference type="PROSITE" id="PS50053"/>
    </source>
</evidence>
<dbReference type="OrthoDB" id="419317at2759"/>
<dbReference type="Gene3D" id="3.10.20.90">
    <property type="entry name" value="Phosphatidylinositol 3-kinase Catalytic Subunit, Chain A, domain 1"/>
    <property type="match status" value="1"/>
</dbReference>
<evidence type="ECO:0000313" key="2">
    <source>
        <dbReference type="EMBL" id="KAF4653003.1"/>
    </source>
</evidence>
<name>A0A7J6L087_PERCH</name>
<dbReference type="Pfam" id="PF00240">
    <property type="entry name" value="ubiquitin"/>
    <property type="match status" value="1"/>
</dbReference>
<dbReference type="InterPro" id="IPR029071">
    <property type="entry name" value="Ubiquitin-like_domsf"/>
</dbReference>
<dbReference type="AlphaFoldDB" id="A0A7J6L087"/>
<feature type="domain" description="Ubiquitin-like" evidence="1">
    <location>
        <begin position="1"/>
        <end position="76"/>
    </location>
</feature>
<keyword evidence="3" id="KW-1185">Reference proteome</keyword>
<organism evidence="2 3">
    <name type="scientific">Perkinsus chesapeaki</name>
    <name type="common">Clam parasite</name>
    <name type="synonym">Perkinsus andrewsi</name>
    <dbReference type="NCBI Taxonomy" id="330153"/>
    <lineage>
        <taxon>Eukaryota</taxon>
        <taxon>Sar</taxon>
        <taxon>Alveolata</taxon>
        <taxon>Perkinsozoa</taxon>
        <taxon>Perkinsea</taxon>
        <taxon>Perkinsida</taxon>
        <taxon>Perkinsidae</taxon>
        <taxon>Perkinsus</taxon>
    </lineage>
</organism>
<comment type="caution">
    <text evidence="2">The sequence shown here is derived from an EMBL/GenBank/DDBJ whole genome shotgun (WGS) entry which is preliminary data.</text>
</comment>
<reference evidence="2 3" key="1">
    <citation type="submission" date="2020-04" db="EMBL/GenBank/DDBJ databases">
        <title>Perkinsus chesapeaki whole genome sequence.</title>
        <authorList>
            <person name="Bogema D.R."/>
        </authorList>
    </citation>
    <scope>NUCLEOTIDE SEQUENCE [LARGE SCALE GENOMIC DNA]</scope>
    <source>
        <strain evidence="2">ATCC PRA-425</strain>
    </source>
</reference>
<dbReference type="SUPFAM" id="SSF54236">
    <property type="entry name" value="Ubiquitin-like"/>
    <property type="match status" value="1"/>
</dbReference>